<reference evidence="1 2" key="1">
    <citation type="journal article" date="2017" name="Nat. Commun.">
        <title>Genome assembly with in vitro proximity ligation data and whole-genome triplication in lettuce.</title>
        <authorList>
            <person name="Reyes-Chin-Wo S."/>
            <person name="Wang Z."/>
            <person name="Yang X."/>
            <person name="Kozik A."/>
            <person name="Arikit S."/>
            <person name="Song C."/>
            <person name="Xia L."/>
            <person name="Froenicke L."/>
            <person name="Lavelle D.O."/>
            <person name="Truco M.J."/>
            <person name="Xia R."/>
            <person name="Zhu S."/>
            <person name="Xu C."/>
            <person name="Xu H."/>
            <person name="Xu X."/>
            <person name="Cox K."/>
            <person name="Korf I."/>
            <person name="Meyers B.C."/>
            <person name="Michelmore R.W."/>
        </authorList>
    </citation>
    <scope>NUCLEOTIDE SEQUENCE [LARGE SCALE GENOMIC DNA]</scope>
    <source>
        <strain evidence="2">cv. Salinas</strain>
        <tissue evidence="1">Seedlings</tissue>
    </source>
</reference>
<name>A0A9R1VNF8_LACSA</name>
<organism evidence="1 2">
    <name type="scientific">Lactuca sativa</name>
    <name type="common">Garden lettuce</name>
    <dbReference type="NCBI Taxonomy" id="4236"/>
    <lineage>
        <taxon>Eukaryota</taxon>
        <taxon>Viridiplantae</taxon>
        <taxon>Streptophyta</taxon>
        <taxon>Embryophyta</taxon>
        <taxon>Tracheophyta</taxon>
        <taxon>Spermatophyta</taxon>
        <taxon>Magnoliopsida</taxon>
        <taxon>eudicotyledons</taxon>
        <taxon>Gunneridae</taxon>
        <taxon>Pentapetalae</taxon>
        <taxon>asterids</taxon>
        <taxon>campanulids</taxon>
        <taxon>Asterales</taxon>
        <taxon>Asteraceae</taxon>
        <taxon>Cichorioideae</taxon>
        <taxon>Cichorieae</taxon>
        <taxon>Lactucinae</taxon>
        <taxon>Lactuca</taxon>
    </lineage>
</organism>
<protein>
    <submittedName>
        <fullName evidence="1">Uncharacterized protein</fullName>
    </submittedName>
</protein>
<dbReference type="EMBL" id="NBSK02000004">
    <property type="protein sequence ID" value="KAJ0209203.1"/>
    <property type="molecule type" value="Genomic_DNA"/>
</dbReference>
<comment type="caution">
    <text evidence="1">The sequence shown here is derived from an EMBL/GenBank/DDBJ whole genome shotgun (WGS) entry which is preliminary data.</text>
</comment>
<dbReference type="AlphaFoldDB" id="A0A9R1VNF8"/>
<sequence>MNTKHPCSDIVVLGKFTERSCRNKNQRDEGEHKVAGNSPSRQAGFLCFLAQIKLYIFWSTNLLKHNPPPQLSLTLDLKLNTATTRLHLTLLPSLLLHGNTSIYLSLISYLNLQHTSVSLSSFLSLLMPHRSDHMQTHRLIIIVPFLIRSVQKKHRNHFLSFRWKMFQICVHVLRCFIFVCILCMV</sequence>
<accession>A0A9R1VNF8</accession>
<gene>
    <name evidence="1" type="ORF">LSAT_V11C400195540</name>
</gene>
<proteinExistence type="predicted"/>
<dbReference type="Proteomes" id="UP000235145">
    <property type="component" value="Unassembled WGS sequence"/>
</dbReference>
<evidence type="ECO:0000313" key="2">
    <source>
        <dbReference type="Proteomes" id="UP000235145"/>
    </source>
</evidence>
<evidence type="ECO:0000313" key="1">
    <source>
        <dbReference type="EMBL" id="KAJ0209203.1"/>
    </source>
</evidence>
<keyword evidence="2" id="KW-1185">Reference proteome</keyword>